<dbReference type="PANTHER" id="PTHR20905:SF1">
    <property type="entry name" value="AT07410P-RELATED"/>
    <property type="match status" value="1"/>
</dbReference>
<dbReference type="CDD" id="cd04301">
    <property type="entry name" value="NAT_SF"/>
    <property type="match status" value="1"/>
</dbReference>
<dbReference type="PANTHER" id="PTHR20905">
    <property type="entry name" value="N-ACETYLTRANSFERASE-RELATED"/>
    <property type="match status" value="1"/>
</dbReference>
<evidence type="ECO:0000256" key="3">
    <source>
        <dbReference type="ARBA" id="ARBA00037926"/>
    </source>
</evidence>
<feature type="domain" description="N-acetyltransferase" evidence="14">
    <location>
        <begin position="72"/>
        <end position="195"/>
    </location>
</feature>
<comment type="catalytic activity">
    <reaction evidence="13">
        <text>serotonin + acetyl-CoA = N-acetylserotonin + CoA + H(+)</text>
        <dbReference type="Rhea" id="RHEA:25217"/>
        <dbReference type="ChEBI" id="CHEBI:15378"/>
        <dbReference type="ChEBI" id="CHEBI:17697"/>
        <dbReference type="ChEBI" id="CHEBI:57287"/>
        <dbReference type="ChEBI" id="CHEBI:57288"/>
        <dbReference type="ChEBI" id="CHEBI:350546"/>
        <dbReference type="EC" id="2.3.1.87"/>
    </reaction>
    <physiologicalReaction direction="left-to-right" evidence="13">
        <dbReference type="Rhea" id="RHEA:25218"/>
    </physiologicalReaction>
</comment>
<gene>
    <name evidence="15" type="ORF">g.45418</name>
</gene>
<evidence type="ECO:0000256" key="11">
    <source>
        <dbReference type="ARBA" id="ARBA00052178"/>
    </source>
</evidence>
<accession>A0A2S2NRQ0</accession>
<evidence type="ECO:0000256" key="13">
    <source>
        <dbReference type="ARBA" id="ARBA00052491"/>
    </source>
</evidence>
<dbReference type="EC" id="2.3.1.87" evidence="5"/>
<dbReference type="InterPro" id="IPR000182">
    <property type="entry name" value="GNAT_dom"/>
</dbReference>
<evidence type="ECO:0000256" key="4">
    <source>
        <dbReference type="ARBA" id="ARBA00038182"/>
    </source>
</evidence>
<dbReference type="Pfam" id="PF00583">
    <property type="entry name" value="Acetyltransf_1"/>
    <property type="match status" value="1"/>
</dbReference>
<evidence type="ECO:0000256" key="12">
    <source>
        <dbReference type="ARBA" id="ARBA00052335"/>
    </source>
</evidence>
<dbReference type="EMBL" id="GGMR01007206">
    <property type="protein sequence ID" value="MBY19825.1"/>
    <property type="molecule type" value="Transcribed_RNA"/>
</dbReference>
<name>A0A2S2NRQ0_SCHGA</name>
<keyword evidence="2" id="KW-0012">Acyltransferase</keyword>
<organism evidence="15">
    <name type="scientific">Schizaphis graminum</name>
    <name type="common">Green bug aphid</name>
    <dbReference type="NCBI Taxonomy" id="13262"/>
    <lineage>
        <taxon>Eukaryota</taxon>
        <taxon>Metazoa</taxon>
        <taxon>Ecdysozoa</taxon>
        <taxon>Arthropoda</taxon>
        <taxon>Hexapoda</taxon>
        <taxon>Insecta</taxon>
        <taxon>Pterygota</taxon>
        <taxon>Neoptera</taxon>
        <taxon>Paraneoptera</taxon>
        <taxon>Hemiptera</taxon>
        <taxon>Sternorrhyncha</taxon>
        <taxon>Aphidomorpha</taxon>
        <taxon>Aphidoidea</taxon>
        <taxon>Aphididae</taxon>
        <taxon>Aphidini</taxon>
        <taxon>Schizaphis</taxon>
    </lineage>
</organism>
<dbReference type="FunFam" id="3.40.630.30:FF:000046">
    <property type="entry name" value="Dopamine N-acetyltransferase"/>
    <property type="match status" value="1"/>
</dbReference>
<dbReference type="InterPro" id="IPR016181">
    <property type="entry name" value="Acyl_CoA_acyltransferase"/>
</dbReference>
<comment type="catalytic activity">
    <reaction evidence="10">
        <text>serotonin + (9Z)-octadecenoyl-CoA = N-(9Z-octadecenoyl)-serotonin + CoA + H(+)</text>
        <dbReference type="Rhea" id="RHEA:51392"/>
        <dbReference type="ChEBI" id="CHEBI:15378"/>
        <dbReference type="ChEBI" id="CHEBI:57287"/>
        <dbReference type="ChEBI" id="CHEBI:57387"/>
        <dbReference type="ChEBI" id="CHEBI:134064"/>
        <dbReference type="ChEBI" id="CHEBI:350546"/>
    </reaction>
    <physiologicalReaction direction="left-to-right" evidence="10">
        <dbReference type="Rhea" id="RHEA:51393"/>
    </physiologicalReaction>
</comment>
<evidence type="ECO:0000256" key="8">
    <source>
        <dbReference type="ARBA" id="ARBA00051284"/>
    </source>
</evidence>
<dbReference type="SUPFAM" id="SSF55729">
    <property type="entry name" value="Acyl-CoA N-acyltransferases (Nat)"/>
    <property type="match status" value="1"/>
</dbReference>
<comment type="catalytic activity">
    <reaction evidence="6">
        <text>dopamine + (9Z)-octadecenoyl-CoA = N-(9Z-octadecanoyl)-dopamine + CoA + H(+)</text>
        <dbReference type="Rhea" id="RHEA:51380"/>
        <dbReference type="ChEBI" id="CHEBI:15378"/>
        <dbReference type="ChEBI" id="CHEBI:31883"/>
        <dbReference type="ChEBI" id="CHEBI:57287"/>
        <dbReference type="ChEBI" id="CHEBI:57387"/>
        <dbReference type="ChEBI" id="CHEBI:59905"/>
    </reaction>
    <physiologicalReaction direction="left-to-right" evidence="6">
        <dbReference type="Rhea" id="RHEA:51381"/>
    </physiologicalReaction>
</comment>
<evidence type="ECO:0000313" key="15">
    <source>
        <dbReference type="EMBL" id="MBY19825.1"/>
    </source>
</evidence>
<comment type="catalytic activity">
    <reaction evidence="9">
        <text>dopamine + acetyl-CoA = N-acetyldopamine + CoA + H(+)</text>
        <dbReference type="Rhea" id="RHEA:51388"/>
        <dbReference type="ChEBI" id="CHEBI:15378"/>
        <dbReference type="ChEBI" id="CHEBI:57287"/>
        <dbReference type="ChEBI" id="CHEBI:57288"/>
        <dbReference type="ChEBI" id="CHEBI:59905"/>
        <dbReference type="ChEBI" id="CHEBI:125678"/>
    </reaction>
    <physiologicalReaction direction="left-to-right" evidence="9">
        <dbReference type="Rhea" id="RHEA:51389"/>
    </physiologicalReaction>
</comment>
<comment type="catalytic activity">
    <reaction evidence="8">
        <text>serotonin + (5Z,8Z,11Z,14Z)-eicosatetraenoyl-CoA = N-[(5Z,8Z,11Z,14Z)-eicosatetraenoyl]-serotonin + CoA + H(+)</text>
        <dbReference type="Rhea" id="RHEA:51396"/>
        <dbReference type="ChEBI" id="CHEBI:15378"/>
        <dbReference type="ChEBI" id="CHEBI:57287"/>
        <dbReference type="ChEBI" id="CHEBI:57368"/>
        <dbReference type="ChEBI" id="CHEBI:132255"/>
        <dbReference type="ChEBI" id="CHEBI:350546"/>
    </reaction>
    <physiologicalReaction direction="left-to-right" evidence="8">
        <dbReference type="Rhea" id="RHEA:51397"/>
    </physiologicalReaction>
</comment>
<proteinExistence type="inferred from homology"/>
<evidence type="ECO:0000256" key="7">
    <source>
        <dbReference type="ARBA" id="ARBA00050849"/>
    </source>
</evidence>
<dbReference type="AlphaFoldDB" id="A0A2S2NRQ0"/>
<evidence type="ECO:0000259" key="14">
    <source>
        <dbReference type="Pfam" id="PF00583"/>
    </source>
</evidence>
<evidence type="ECO:0000256" key="2">
    <source>
        <dbReference type="ARBA" id="ARBA00023315"/>
    </source>
</evidence>
<comment type="pathway">
    <text evidence="3">Aromatic compound metabolism; melatonin biosynthesis; melatonin from serotonin: step 1/2.</text>
</comment>
<comment type="catalytic activity">
    <reaction evidence="12">
        <text>dopamine + hexadecanoyl-CoA = N-hexadecanoyl-dopamine + CoA + H(+)</text>
        <dbReference type="Rhea" id="RHEA:51376"/>
        <dbReference type="ChEBI" id="CHEBI:15378"/>
        <dbReference type="ChEBI" id="CHEBI:57287"/>
        <dbReference type="ChEBI" id="CHEBI:57379"/>
        <dbReference type="ChEBI" id="CHEBI:59905"/>
        <dbReference type="ChEBI" id="CHEBI:134058"/>
    </reaction>
    <physiologicalReaction direction="left-to-right" evidence="12">
        <dbReference type="Rhea" id="RHEA:51377"/>
    </physiologicalReaction>
</comment>
<protein>
    <recommendedName>
        <fullName evidence="5">aralkylamine N-acetyltransferase</fullName>
        <ecNumber evidence="5">2.3.1.87</ecNumber>
    </recommendedName>
</protein>
<evidence type="ECO:0000256" key="6">
    <source>
        <dbReference type="ARBA" id="ARBA00050189"/>
    </source>
</evidence>
<comment type="catalytic activity">
    <reaction evidence="11">
        <text>serotonin + hexadecanoyl-CoA = N-hexadecanoyl-serotonin + CoA + H(+)</text>
        <dbReference type="Rhea" id="RHEA:51384"/>
        <dbReference type="ChEBI" id="CHEBI:15378"/>
        <dbReference type="ChEBI" id="CHEBI:57287"/>
        <dbReference type="ChEBI" id="CHEBI:57379"/>
        <dbReference type="ChEBI" id="CHEBI:134059"/>
        <dbReference type="ChEBI" id="CHEBI:350546"/>
    </reaction>
    <physiologicalReaction direction="left-to-right" evidence="11">
        <dbReference type="Rhea" id="RHEA:51385"/>
    </physiologicalReaction>
</comment>
<comment type="similarity">
    <text evidence="4">Belongs to the acetyltransferase family. AANAT subfamily.</text>
</comment>
<reference evidence="15" key="1">
    <citation type="submission" date="2018-04" db="EMBL/GenBank/DDBJ databases">
        <title>Transcriptome of Schizaphis graminum biotype I.</title>
        <authorList>
            <person name="Scully E.D."/>
            <person name="Geib S.M."/>
            <person name="Palmer N.A."/>
            <person name="Koch K."/>
            <person name="Bradshaw J."/>
            <person name="Heng-Moss T."/>
            <person name="Sarath G."/>
        </authorList>
    </citation>
    <scope>NUCLEOTIDE SEQUENCE</scope>
</reference>
<sequence length="238" mass="27814">MNNFNMDKLQLSYNIVPMTFNDDNDRQKVIEFIKKFFFQQEPLIMCIQLFKDVESMEKLQNHLFKTLDNGLTFKAVSSDGDLIGVITNEIIDRNNETRSNCSSNNEDQEGSLKFNEFMKLFQKIEQESNMFERYPDVNRVMDIKAVAVNEKFKGQGVCKALFYKCKELALENKCSMVRVDCSSYFSASAAEKLGFQCIYSLNYEEYKNEKGEVIFNSLPPHKKFKVYVISIEKFFYAD</sequence>
<comment type="catalytic activity">
    <reaction evidence="7">
        <text>serotonin + octadecanoyl-CoA = N-octadecanoyl-serotonin + CoA + H(+)</text>
        <dbReference type="Rhea" id="RHEA:51400"/>
        <dbReference type="ChEBI" id="CHEBI:15378"/>
        <dbReference type="ChEBI" id="CHEBI:57287"/>
        <dbReference type="ChEBI" id="CHEBI:57394"/>
        <dbReference type="ChEBI" id="CHEBI:134065"/>
        <dbReference type="ChEBI" id="CHEBI:350546"/>
    </reaction>
    <physiologicalReaction direction="left-to-right" evidence="7">
        <dbReference type="Rhea" id="RHEA:51401"/>
    </physiologicalReaction>
</comment>
<evidence type="ECO:0000256" key="5">
    <source>
        <dbReference type="ARBA" id="ARBA00039114"/>
    </source>
</evidence>
<dbReference type="GO" id="GO:0004059">
    <property type="term" value="F:aralkylamine N-acetyltransferase activity"/>
    <property type="evidence" value="ECO:0007669"/>
    <property type="project" value="UniProtKB-EC"/>
</dbReference>
<evidence type="ECO:0000256" key="10">
    <source>
        <dbReference type="ARBA" id="ARBA00051823"/>
    </source>
</evidence>
<evidence type="ECO:0000256" key="1">
    <source>
        <dbReference type="ARBA" id="ARBA00022679"/>
    </source>
</evidence>
<dbReference type="Gene3D" id="3.40.630.30">
    <property type="match status" value="1"/>
</dbReference>
<evidence type="ECO:0000256" key="9">
    <source>
        <dbReference type="ARBA" id="ARBA00051711"/>
    </source>
</evidence>
<keyword evidence="1" id="KW-0808">Transferase</keyword>